<dbReference type="GO" id="GO:0000307">
    <property type="term" value="C:cyclin-dependent protein kinase holoenzyme complex"/>
    <property type="evidence" value="ECO:0007669"/>
    <property type="project" value="TreeGrafter"/>
</dbReference>
<dbReference type="InterPro" id="IPR008271">
    <property type="entry name" value="Ser/Thr_kinase_AS"/>
</dbReference>
<proteinExistence type="inferred from homology"/>
<dbReference type="PROSITE" id="PS00108">
    <property type="entry name" value="PROTEIN_KINASE_ST"/>
    <property type="match status" value="1"/>
</dbReference>
<keyword evidence="10" id="KW-1185">Reference proteome</keyword>
<name>A0A6J0KA56_RAPSA</name>
<organism evidence="10 11">
    <name type="scientific">Raphanus sativus</name>
    <name type="common">Radish</name>
    <name type="synonym">Raphanus raphanistrum var. sativus</name>
    <dbReference type="NCBI Taxonomy" id="3726"/>
    <lineage>
        <taxon>Eukaryota</taxon>
        <taxon>Viridiplantae</taxon>
        <taxon>Streptophyta</taxon>
        <taxon>Embryophyta</taxon>
        <taxon>Tracheophyta</taxon>
        <taxon>Spermatophyta</taxon>
        <taxon>Magnoliopsida</taxon>
        <taxon>eudicotyledons</taxon>
        <taxon>Gunneridae</taxon>
        <taxon>Pentapetalae</taxon>
        <taxon>rosids</taxon>
        <taxon>malvids</taxon>
        <taxon>Brassicales</taxon>
        <taxon>Brassicaceae</taxon>
        <taxon>Brassiceae</taxon>
        <taxon>Raphanus</taxon>
    </lineage>
</organism>
<dbReference type="PANTHER" id="PTHR24056">
    <property type="entry name" value="CELL DIVISION PROTEIN KINASE"/>
    <property type="match status" value="1"/>
</dbReference>
<comment type="similarity">
    <text evidence="1">Belongs to the protein kinase superfamily. CMGC Ser/Thr protein kinase family. CDC2/CDKX subfamily.</text>
</comment>
<dbReference type="FunFam" id="1.10.510.10:FF:000624">
    <property type="entry name" value="Mitogen-activated protein kinase"/>
    <property type="match status" value="1"/>
</dbReference>
<dbReference type="InterPro" id="IPR011009">
    <property type="entry name" value="Kinase-like_dom_sf"/>
</dbReference>
<protein>
    <submittedName>
        <fullName evidence="11">Probable serine/threonine-protein kinase At1g54610</fullName>
    </submittedName>
</protein>
<gene>
    <name evidence="11" type="primary">LOC108816388</name>
</gene>
<evidence type="ECO:0000256" key="2">
    <source>
        <dbReference type="ARBA" id="ARBA00022527"/>
    </source>
</evidence>
<feature type="region of interest" description="Disordered" evidence="8">
    <location>
        <begin position="420"/>
        <end position="505"/>
    </location>
</feature>
<feature type="compositionally biased region" description="Acidic residues" evidence="8">
    <location>
        <begin position="471"/>
        <end position="480"/>
    </location>
</feature>
<sequence length="540" mass="60839">MGCIISSRRKKPATKESPEYRPRFQVPPSTSTVIANDDDDDDDEAHKVSEKVSDKLGLKELKREESVLVVNPPPPRSSELADSGWPPWLIPHAGEALVGWLPRPESHFEKQEQIGRGTFSKVFKARDLLRNKTVALKRIRFDLNDSESIRCIAREIIILRKLDHPNIIKLEGLMLVEHDSSILYMIFEYMEHDLLRLSSLLGVEFSEPQVKCYMRQLFRGLDHCHTNHVLHRDIKSSNLLINQHGVLKIADFGLSTFFDPHNSVPLTTNVVTLWYRPPELLLGASHYSVGIDMWSTGCVLGEIYAGKPILPGKNETEQLQKIFELCGSPTEDYWTKLKISAPLRPMFPYGSNIAETFKEFPVPVISLLETLLSIDPDLRGTAATALNSEYFNTEPLACDPSSLSKYAPSKEMDIKKLGEATKQASQIRRGDEPQADSSSRETSYTNSYEEEETTSLQDHSPIQMQRATDMATDDETGAEEDSYRDPYGHNQNMEEDIPLPMSPSRVNSKATILSSVYENGTSSSERVGIMHTLIEDCTVN</sequence>
<dbReference type="PROSITE" id="PS00107">
    <property type="entry name" value="PROTEIN_KINASE_ATP"/>
    <property type="match status" value="1"/>
</dbReference>
<dbReference type="GO" id="GO:0008353">
    <property type="term" value="F:RNA polymerase II CTD heptapeptide repeat kinase activity"/>
    <property type="evidence" value="ECO:0007669"/>
    <property type="project" value="TreeGrafter"/>
</dbReference>
<accession>A0A6J0KA56</accession>
<keyword evidence="3" id="KW-0808">Transferase</keyword>
<feature type="region of interest" description="Disordered" evidence="8">
    <location>
        <begin position="1"/>
        <end position="51"/>
    </location>
</feature>
<dbReference type="GeneID" id="108816388"/>
<dbReference type="Pfam" id="PF00069">
    <property type="entry name" value="Pkinase"/>
    <property type="match status" value="1"/>
</dbReference>
<evidence type="ECO:0000313" key="11">
    <source>
        <dbReference type="RefSeq" id="XP_018444468.2"/>
    </source>
</evidence>
<feature type="compositionally biased region" description="Basic and acidic residues" evidence="8">
    <location>
        <begin position="13"/>
        <end position="22"/>
    </location>
</feature>
<dbReference type="SUPFAM" id="SSF56112">
    <property type="entry name" value="Protein kinase-like (PK-like)"/>
    <property type="match status" value="1"/>
</dbReference>
<evidence type="ECO:0000256" key="5">
    <source>
        <dbReference type="ARBA" id="ARBA00022777"/>
    </source>
</evidence>
<evidence type="ECO:0000313" key="10">
    <source>
        <dbReference type="Proteomes" id="UP000504610"/>
    </source>
</evidence>
<reference evidence="10" key="1">
    <citation type="journal article" date="2019" name="Database">
        <title>The radish genome database (RadishGD): an integrated information resource for radish genomics.</title>
        <authorList>
            <person name="Yu H.J."/>
            <person name="Baek S."/>
            <person name="Lee Y.J."/>
            <person name="Cho A."/>
            <person name="Mun J.H."/>
        </authorList>
    </citation>
    <scope>NUCLEOTIDE SEQUENCE [LARGE SCALE GENOMIC DNA]</scope>
    <source>
        <strain evidence="10">cv. WK10039</strain>
    </source>
</reference>
<dbReference type="KEGG" id="rsz:108816388"/>
<dbReference type="GO" id="GO:0005524">
    <property type="term" value="F:ATP binding"/>
    <property type="evidence" value="ECO:0007669"/>
    <property type="project" value="UniProtKB-UniRule"/>
</dbReference>
<evidence type="ECO:0000256" key="3">
    <source>
        <dbReference type="ARBA" id="ARBA00022679"/>
    </source>
</evidence>
<feature type="domain" description="Protein kinase" evidence="9">
    <location>
        <begin position="108"/>
        <end position="391"/>
    </location>
</feature>
<dbReference type="PANTHER" id="PTHR24056:SF376">
    <property type="entry name" value="PROTEIN KINASE SUPERFAMILY PROTEIN"/>
    <property type="match status" value="1"/>
</dbReference>
<dbReference type="Gene3D" id="3.30.200.20">
    <property type="entry name" value="Phosphorylase Kinase, domain 1"/>
    <property type="match status" value="1"/>
</dbReference>
<dbReference type="Gene3D" id="1.10.510.10">
    <property type="entry name" value="Transferase(Phosphotransferase) domain 1"/>
    <property type="match status" value="1"/>
</dbReference>
<evidence type="ECO:0000256" key="1">
    <source>
        <dbReference type="ARBA" id="ARBA00006485"/>
    </source>
</evidence>
<keyword evidence="2" id="KW-0723">Serine/threonine-protein kinase</keyword>
<dbReference type="Proteomes" id="UP000504610">
    <property type="component" value="Chromosome 2"/>
</dbReference>
<dbReference type="InterPro" id="IPR000719">
    <property type="entry name" value="Prot_kinase_dom"/>
</dbReference>
<dbReference type="GO" id="GO:0032968">
    <property type="term" value="P:positive regulation of transcription elongation by RNA polymerase II"/>
    <property type="evidence" value="ECO:0007669"/>
    <property type="project" value="TreeGrafter"/>
</dbReference>
<evidence type="ECO:0000256" key="8">
    <source>
        <dbReference type="SAM" id="MobiDB-lite"/>
    </source>
</evidence>
<feature type="compositionally biased region" description="Polar residues" evidence="8">
    <location>
        <begin position="456"/>
        <end position="466"/>
    </location>
</feature>
<evidence type="ECO:0000256" key="7">
    <source>
        <dbReference type="PROSITE-ProRule" id="PRU10141"/>
    </source>
</evidence>
<keyword evidence="5 11" id="KW-0418">Kinase</keyword>
<dbReference type="GO" id="GO:0005634">
    <property type="term" value="C:nucleus"/>
    <property type="evidence" value="ECO:0007669"/>
    <property type="project" value="TreeGrafter"/>
</dbReference>
<evidence type="ECO:0000256" key="4">
    <source>
        <dbReference type="ARBA" id="ARBA00022741"/>
    </source>
</evidence>
<keyword evidence="4 7" id="KW-0547">Nucleotide-binding</keyword>
<dbReference type="FunFam" id="3.30.200.20:FF:000021">
    <property type="entry name" value="probable serine/threonine-protein kinase At1g54610"/>
    <property type="match status" value="1"/>
</dbReference>
<dbReference type="InterPro" id="IPR017441">
    <property type="entry name" value="Protein_kinase_ATP_BS"/>
</dbReference>
<dbReference type="PROSITE" id="PS50011">
    <property type="entry name" value="PROTEIN_KINASE_DOM"/>
    <property type="match status" value="1"/>
</dbReference>
<dbReference type="OrthoDB" id="1063624at2759"/>
<dbReference type="SMART" id="SM00220">
    <property type="entry name" value="S_TKc"/>
    <property type="match status" value="1"/>
</dbReference>
<evidence type="ECO:0000259" key="9">
    <source>
        <dbReference type="PROSITE" id="PS50011"/>
    </source>
</evidence>
<reference evidence="11" key="2">
    <citation type="submission" date="2025-08" db="UniProtKB">
        <authorList>
            <consortium name="RefSeq"/>
        </authorList>
    </citation>
    <scope>IDENTIFICATION</scope>
    <source>
        <tissue evidence="11">Leaf</tissue>
    </source>
</reference>
<feature type="binding site" evidence="7">
    <location>
        <position position="137"/>
    </location>
    <ligand>
        <name>ATP</name>
        <dbReference type="ChEBI" id="CHEBI:30616"/>
    </ligand>
</feature>
<dbReference type="RefSeq" id="XP_018444468.2">
    <property type="nucleotide sequence ID" value="XM_018588966.2"/>
</dbReference>
<dbReference type="AlphaFoldDB" id="A0A6J0KA56"/>
<dbReference type="InterPro" id="IPR050108">
    <property type="entry name" value="CDK"/>
</dbReference>
<keyword evidence="6 7" id="KW-0067">ATP-binding</keyword>
<evidence type="ECO:0000256" key="6">
    <source>
        <dbReference type="ARBA" id="ARBA00022840"/>
    </source>
</evidence>